<reference evidence="2 3" key="1">
    <citation type="submission" date="2016-10" db="EMBL/GenBank/DDBJ databases">
        <authorList>
            <person name="de Groot N.N."/>
        </authorList>
    </citation>
    <scope>NUCLEOTIDE SEQUENCE [LARGE SCALE GENOMIC DNA]</scope>
    <source>
        <strain evidence="2 3">DSM 25584</strain>
    </source>
</reference>
<dbReference type="EMBL" id="FNCE01000004">
    <property type="protein sequence ID" value="SDG03574.1"/>
    <property type="molecule type" value="Genomic_DNA"/>
</dbReference>
<evidence type="ECO:0000313" key="2">
    <source>
        <dbReference type="EMBL" id="SDG03574.1"/>
    </source>
</evidence>
<keyword evidence="3" id="KW-1185">Reference proteome</keyword>
<dbReference type="Proteomes" id="UP000199415">
    <property type="component" value="Unassembled WGS sequence"/>
</dbReference>
<sequence length="239" mass="26573">MRGAASMKGSITAAAIVAFGLVATALNGAQAGGVRIVTGSGLSVTKQVTSWKEAKFKNVVPQQYDYSCGSAAIATLLTYHYDRPTDERQAFKQMFRSGDREAIREHGFSLLDMKAYLKSRGLNADGFRMSLSQLRDIGVPAITLVTTKGYRHFVVVKGVREDDVLVGDPALGLRTLTHARFKEIWNGVTFVVRDDVKLARKHFNRVTEWRLRPKTPYQSTVDRYGLSTFSLLHPGRNEF</sequence>
<feature type="domain" description="Peptidase C39" evidence="1">
    <location>
        <begin position="62"/>
        <end position="192"/>
    </location>
</feature>
<dbReference type="GO" id="GO:0005524">
    <property type="term" value="F:ATP binding"/>
    <property type="evidence" value="ECO:0007669"/>
    <property type="project" value="InterPro"/>
</dbReference>
<dbReference type="CDD" id="cd02423">
    <property type="entry name" value="Peptidase_C39G"/>
    <property type="match status" value="1"/>
</dbReference>
<dbReference type="GO" id="GO:0006508">
    <property type="term" value="P:proteolysis"/>
    <property type="evidence" value="ECO:0007669"/>
    <property type="project" value="InterPro"/>
</dbReference>
<dbReference type="AlphaFoldDB" id="A0A1G7QYQ0"/>
<dbReference type="GO" id="GO:0008233">
    <property type="term" value="F:peptidase activity"/>
    <property type="evidence" value="ECO:0007669"/>
    <property type="project" value="InterPro"/>
</dbReference>
<evidence type="ECO:0000259" key="1">
    <source>
        <dbReference type="PROSITE" id="PS50990"/>
    </source>
</evidence>
<dbReference type="GO" id="GO:0016020">
    <property type="term" value="C:membrane"/>
    <property type="evidence" value="ECO:0007669"/>
    <property type="project" value="InterPro"/>
</dbReference>
<dbReference type="Gene3D" id="3.90.70.10">
    <property type="entry name" value="Cysteine proteinases"/>
    <property type="match status" value="1"/>
</dbReference>
<organism evidence="2 3">
    <name type="scientific">Limimonas halophila</name>
    <dbReference type="NCBI Taxonomy" id="1082479"/>
    <lineage>
        <taxon>Bacteria</taxon>
        <taxon>Pseudomonadati</taxon>
        <taxon>Pseudomonadota</taxon>
        <taxon>Alphaproteobacteria</taxon>
        <taxon>Rhodospirillales</taxon>
        <taxon>Rhodovibrionaceae</taxon>
        <taxon>Limimonas</taxon>
    </lineage>
</organism>
<name>A0A1G7QYQ0_9PROT</name>
<protein>
    <recommendedName>
        <fullName evidence="1">Peptidase C39 domain-containing protein</fullName>
    </recommendedName>
</protein>
<evidence type="ECO:0000313" key="3">
    <source>
        <dbReference type="Proteomes" id="UP000199415"/>
    </source>
</evidence>
<dbReference type="InterPro" id="IPR005074">
    <property type="entry name" value="Peptidase_C39"/>
</dbReference>
<dbReference type="PROSITE" id="PS50990">
    <property type="entry name" value="PEPTIDASE_C39"/>
    <property type="match status" value="1"/>
</dbReference>
<dbReference type="Pfam" id="PF03412">
    <property type="entry name" value="Peptidase_C39"/>
    <property type="match status" value="1"/>
</dbReference>
<dbReference type="STRING" id="1082479.SAMN05216241_104195"/>
<proteinExistence type="predicted"/>
<accession>A0A1G7QYQ0</accession>
<gene>
    <name evidence="2" type="ORF">SAMN05216241_104195</name>
</gene>